<feature type="transmembrane region" description="Helical" evidence="1">
    <location>
        <begin position="6"/>
        <end position="29"/>
    </location>
</feature>
<reference evidence="2 3" key="1">
    <citation type="submission" date="2018-04" db="EMBL/GenBank/DDBJ databases">
        <title>Genomic Encyclopedia of Type Strains, Phase IV (KMG-IV): sequencing the most valuable type-strain genomes for metagenomic binning, comparative biology and taxonomic classification.</title>
        <authorList>
            <person name="Goeker M."/>
        </authorList>
    </citation>
    <scope>NUCLEOTIDE SEQUENCE [LARGE SCALE GENOMIC DNA]</scope>
    <source>
        <strain evidence="2 3">DSM 14823</strain>
    </source>
</reference>
<dbReference type="InterPro" id="IPR045584">
    <property type="entry name" value="Pilin-like"/>
</dbReference>
<gene>
    <name evidence="2" type="ORF">C8D82_102207</name>
</gene>
<protein>
    <submittedName>
        <fullName evidence="2">Prepilin-type N-terminal cleavage/methylation domain-containing protein/prepilin-type processing-associated H-X9-DG protein</fullName>
    </submittedName>
</protein>
<dbReference type="PANTHER" id="PTHR30093">
    <property type="entry name" value="GENERAL SECRETION PATHWAY PROTEIN G"/>
    <property type="match status" value="1"/>
</dbReference>
<dbReference type="GeneID" id="78293992"/>
<dbReference type="InterPro" id="IPR012902">
    <property type="entry name" value="N_methyl_site"/>
</dbReference>
<keyword evidence="3" id="KW-1185">Reference proteome</keyword>
<dbReference type="AlphaFoldDB" id="A0A2U1BAF9"/>
<comment type="caution">
    <text evidence="2">The sequence shown here is derived from an EMBL/GenBank/DDBJ whole genome shotgun (WGS) entry which is preliminary data.</text>
</comment>
<dbReference type="Proteomes" id="UP000245959">
    <property type="component" value="Unassembled WGS sequence"/>
</dbReference>
<dbReference type="EMBL" id="QEKH01000002">
    <property type="protein sequence ID" value="PVY45635.1"/>
    <property type="molecule type" value="Genomic_DNA"/>
</dbReference>
<evidence type="ECO:0000256" key="1">
    <source>
        <dbReference type="SAM" id="Phobius"/>
    </source>
</evidence>
<sequence length="237" mass="25862">MNRHYFTLIELLVVIAIIAILASMLLPALNKARDKARTASCVSLVKGLGMANILYGNDFDGWSVPVSYGAAGSQTGYDRISPFRSYLGVNPDISSTRRVPRKFICPKANFSLLEGSVPGSAGYLLDKSFGLNYTSAPNTSGALTFRGFKLNSVKRPSNKIQFADGLDFQLHWSYRDDYITLLNGEESGPAGTVYGSGYRIAYRHELKANIAYWDGHASTTQSGPLRGSGDAWDLSKQ</sequence>
<accession>A0A2U1BAF9</accession>
<keyword evidence="1" id="KW-0472">Membrane</keyword>
<proteinExistence type="predicted"/>
<evidence type="ECO:0000313" key="2">
    <source>
        <dbReference type="EMBL" id="PVY45635.1"/>
    </source>
</evidence>
<keyword evidence="1" id="KW-0812">Transmembrane</keyword>
<organism evidence="2 3">
    <name type="scientific">Victivallis vadensis</name>
    <dbReference type="NCBI Taxonomy" id="172901"/>
    <lineage>
        <taxon>Bacteria</taxon>
        <taxon>Pseudomonadati</taxon>
        <taxon>Lentisphaerota</taxon>
        <taxon>Lentisphaeria</taxon>
        <taxon>Victivallales</taxon>
        <taxon>Victivallaceae</taxon>
        <taxon>Victivallis</taxon>
    </lineage>
</organism>
<dbReference type="RefSeq" id="WP_187144157.1">
    <property type="nucleotide sequence ID" value="NZ_CABMMC010000101.1"/>
</dbReference>
<dbReference type="Gene3D" id="3.30.700.10">
    <property type="entry name" value="Glycoprotein, Type 4 Pilin"/>
    <property type="match status" value="1"/>
</dbReference>
<keyword evidence="1" id="KW-1133">Transmembrane helix</keyword>
<name>A0A2U1BAF9_9BACT</name>
<evidence type="ECO:0000313" key="3">
    <source>
        <dbReference type="Proteomes" id="UP000245959"/>
    </source>
</evidence>
<dbReference type="SUPFAM" id="SSF54523">
    <property type="entry name" value="Pili subunits"/>
    <property type="match status" value="1"/>
</dbReference>
<dbReference type="NCBIfam" id="TIGR02532">
    <property type="entry name" value="IV_pilin_GFxxxE"/>
    <property type="match status" value="1"/>
</dbReference>